<reference evidence="7" key="3">
    <citation type="submission" date="2023-06" db="EMBL/GenBank/DDBJ databases">
        <authorList>
            <person name="Sun Q."/>
            <person name="Zhou Y."/>
        </authorList>
    </citation>
    <scope>NUCLEOTIDE SEQUENCE</scope>
    <source>
        <strain evidence="7">CGMCC 1.10859</strain>
    </source>
</reference>
<evidence type="ECO:0000256" key="6">
    <source>
        <dbReference type="SAM" id="Phobius"/>
    </source>
</evidence>
<dbReference type="InterPro" id="IPR003339">
    <property type="entry name" value="ABC/ECF_trnsptr_transmembrane"/>
</dbReference>
<evidence type="ECO:0000313" key="7">
    <source>
        <dbReference type="EMBL" id="GHE02561.1"/>
    </source>
</evidence>
<evidence type="ECO:0000256" key="5">
    <source>
        <dbReference type="ARBA" id="ARBA00023136"/>
    </source>
</evidence>
<keyword evidence="4 6" id="KW-1133">Transmembrane helix</keyword>
<evidence type="ECO:0000313" key="9">
    <source>
        <dbReference type="Proteomes" id="UP000199541"/>
    </source>
</evidence>
<evidence type="ECO:0000256" key="2">
    <source>
        <dbReference type="ARBA" id="ARBA00008564"/>
    </source>
</evidence>
<keyword evidence="9" id="KW-1185">Reference proteome</keyword>
<dbReference type="Proteomes" id="UP000634647">
    <property type="component" value="Unassembled WGS sequence"/>
</dbReference>
<accession>A0AAN4URR7</accession>
<proteinExistence type="inferred from homology"/>
<feature type="transmembrane region" description="Helical" evidence="6">
    <location>
        <begin position="65"/>
        <end position="83"/>
    </location>
</feature>
<reference evidence="8 9" key="2">
    <citation type="submission" date="2016-10" db="EMBL/GenBank/DDBJ databases">
        <authorList>
            <person name="Varghese N."/>
            <person name="Submissions S."/>
        </authorList>
    </citation>
    <scope>NUCLEOTIDE SEQUENCE [LARGE SCALE GENOMIC DNA]</scope>
    <source>
        <strain evidence="8 9">DSM 24802</strain>
    </source>
</reference>
<name>A0AAN4URR7_9RHOB</name>
<evidence type="ECO:0000256" key="1">
    <source>
        <dbReference type="ARBA" id="ARBA00004141"/>
    </source>
</evidence>
<comment type="similarity">
    <text evidence="2">Belongs to the CbiQ family.</text>
</comment>
<dbReference type="Proteomes" id="UP000199541">
    <property type="component" value="Unassembled WGS sequence"/>
</dbReference>
<dbReference type="CDD" id="cd16914">
    <property type="entry name" value="EcfT"/>
    <property type="match status" value="1"/>
</dbReference>
<dbReference type="Pfam" id="PF02361">
    <property type="entry name" value="CbiQ"/>
    <property type="match status" value="1"/>
</dbReference>
<feature type="transmembrane region" description="Helical" evidence="6">
    <location>
        <begin position="20"/>
        <end position="53"/>
    </location>
</feature>
<dbReference type="PANTHER" id="PTHR33514:SF13">
    <property type="entry name" value="PROTEIN ABCI12, CHLOROPLASTIC"/>
    <property type="match status" value="1"/>
</dbReference>
<sequence length="200" mass="21361">MLGEGYVAGTSPLHRARPLWKLLGLIVLCTMLFVGPAWPALALGGAAVAAGFALARLPPIHAARALRPLAWILALLFAVQLWLSGWALAAFAVLRFAVLILAATLVTLTTRSSEFVDGILALLAPAPAWVPKARIALAISLALRFLPMVRDMLEQIRQAQAARGLERNLIALSVPLLLRALKSADDISAAIYARSFDEAD</sequence>
<comment type="subcellular location">
    <subcellularLocation>
        <location evidence="1">Membrane</location>
        <topology evidence="1">Multi-pass membrane protein</topology>
    </subcellularLocation>
</comment>
<dbReference type="GO" id="GO:0005886">
    <property type="term" value="C:plasma membrane"/>
    <property type="evidence" value="ECO:0007669"/>
    <property type="project" value="TreeGrafter"/>
</dbReference>
<reference evidence="7" key="1">
    <citation type="journal article" date="2014" name="Int. J. Syst. Evol. Microbiol.">
        <title>Complete genome sequence of Corynebacterium casei LMG S-19264T (=DSM 44701T), isolated from a smear-ripened cheese.</title>
        <authorList>
            <consortium name="US DOE Joint Genome Institute (JGI-PGF)"/>
            <person name="Walter F."/>
            <person name="Albersmeier A."/>
            <person name="Kalinowski J."/>
            <person name="Ruckert C."/>
        </authorList>
    </citation>
    <scope>NUCLEOTIDE SEQUENCE</scope>
    <source>
        <strain evidence="7">CGMCC 1.10859</strain>
    </source>
</reference>
<dbReference type="RefSeq" id="WP_035846843.1">
    <property type="nucleotide sequence ID" value="NZ_BNAB01000009.1"/>
</dbReference>
<dbReference type="EMBL" id="FNOB01000013">
    <property type="protein sequence ID" value="SDX27880.1"/>
    <property type="molecule type" value="Genomic_DNA"/>
</dbReference>
<protein>
    <submittedName>
        <fullName evidence="8">Biotin transport system permease protein</fullName>
    </submittedName>
    <submittedName>
        <fullName evidence="7">Cobalt ABC transporter permease</fullName>
    </submittedName>
</protein>
<dbReference type="PANTHER" id="PTHR33514">
    <property type="entry name" value="PROTEIN ABCI12, CHLOROPLASTIC"/>
    <property type="match status" value="1"/>
</dbReference>
<keyword evidence="5 6" id="KW-0472">Membrane</keyword>
<comment type="caution">
    <text evidence="7">The sequence shown here is derived from an EMBL/GenBank/DDBJ whole genome shotgun (WGS) entry which is preliminary data.</text>
</comment>
<evidence type="ECO:0000256" key="4">
    <source>
        <dbReference type="ARBA" id="ARBA00022989"/>
    </source>
</evidence>
<evidence type="ECO:0000313" key="10">
    <source>
        <dbReference type="Proteomes" id="UP000634647"/>
    </source>
</evidence>
<dbReference type="EMBL" id="BNAB01000009">
    <property type="protein sequence ID" value="GHE02561.1"/>
    <property type="molecule type" value="Genomic_DNA"/>
</dbReference>
<evidence type="ECO:0000256" key="3">
    <source>
        <dbReference type="ARBA" id="ARBA00022692"/>
    </source>
</evidence>
<dbReference type="AlphaFoldDB" id="A0AAN4URR7"/>
<organism evidence="7 10">
    <name type="scientific">Allgaiera indica</name>
    <dbReference type="NCBI Taxonomy" id="765699"/>
    <lineage>
        <taxon>Bacteria</taxon>
        <taxon>Pseudomonadati</taxon>
        <taxon>Pseudomonadota</taxon>
        <taxon>Alphaproteobacteria</taxon>
        <taxon>Rhodobacterales</taxon>
        <taxon>Paracoccaceae</taxon>
        <taxon>Allgaiera</taxon>
    </lineage>
</organism>
<keyword evidence="3 6" id="KW-0812">Transmembrane</keyword>
<gene>
    <name evidence="7" type="ORF">GCM10008024_22520</name>
    <name evidence="8" type="ORF">SAMN05444006_1136</name>
</gene>
<evidence type="ECO:0000313" key="8">
    <source>
        <dbReference type="EMBL" id="SDX27880.1"/>
    </source>
</evidence>